<proteinExistence type="predicted"/>
<reference evidence="2" key="1">
    <citation type="journal article" date="2006" name="PLoS Biol.">
        <title>Macronuclear genome sequence of the ciliate Tetrahymena thermophila, a model eukaryote.</title>
        <authorList>
            <person name="Eisen J.A."/>
            <person name="Coyne R.S."/>
            <person name="Wu M."/>
            <person name="Wu D."/>
            <person name="Thiagarajan M."/>
            <person name="Wortman J.R."/>
            <person name="Badger J.H."/>
            <person name="Ren Q."/>
            <person name="Amedeo P."/>
            <person name="Jones K.M."/>
            <person name="Tallon L.J."/>
            <person name="Delcher A.L."/>
            <person name="Salzberg S.L."/>
            <person name="Silva J.C."/>
            <person name="Haas B.J."/>
            <person name="Majoros W.H."/>
            <person name="Farzad M."/>
            <person name="Carlton J.M."/>
            <person name="Smith R.K. Jr."/>
            <person name="Garg J."/>
            <person name="Pearlman R.E."/>
            <person name="Karrer K.M."/>
            <person name="Sun L."/>
            <person name="Manning G."/>
            <person name="Elde N.C."/>
            <person name="Turkewitz A.P."/>
            <person name="Asai D.J."/>
            <person name="Wilkes D.E."/>
            <person name="Wang Y."/>
            <person name="Cai H."/>
            <person name="Collins K."/>
            <person name="Stewart B.A."/>
            <person name="Lee S.R."/>
            <person name="Wilamowska K."/>
            <person name="Weinberg Z."/>
            <person name="Ruzzo W.L."/>
            <person name="Wloga D."/>
            <person name="Gaertig J."/>
            <person name="Frankel J."/>
            <person name="Tsao C.-C."/>
            <person name="Gorovsky M.A."/>
            <person name="Keeling P.J."/>
            <person name="Waller R.F."/>
            <person name="Patron N.J."/>
            <person name="Cherry J.M."/>
            <person name="Stover N.A."/>
            <person name="Krieger C.J."/>
            <person name="del Toro C."/>
            <person name="Ryder H.F."/>
            <person name="Williamson S.C."/>
            <person name="Barbeau R.A."/>
            <person name="Hamilton E.P."/>
            <person name="Orias E."/>
        </authorList>
    </citation>
    <scope>NUCLEOTIDE SEQUENCE [LARGE SCALE GENOMIC DNA]</scope>
    <source>
        <strain evidence="2">SB210</strain>
    </source>
</reference>
<gene>
    <name evidence="1" type="ORF">TTHERM_00485830</name>
</gene>
<dbReference type="EMBL" id="GG662587">
    <property type="protein sequence ID" value="EAR85133.1"/>
    <property type="molecule type" value="Genomic_DNA"/>
</dbReference>
<dbReference type="InParanoid" id="I7MCY1"/>
<organism evidence="1 2">
    <name type="scientific">Tetrahymena thermophila (strain SB210)</name>
    <dbReference type="NCBI Taxonomy" id="312017"/>
    <lineage>
        <taxon>Eukaryota</taxon>
        <taxon>Sar</taxon>
        <taxon>Alveolata</taxon>
        <taxon>Ciliophora</taxon>
        <taxon>Intramacronucleata</taxon>
        <taxon>Oligohymenophorea</taxon>
        <taxon>Hymenostomatida</taxon>
        <taxon>Tetrahymenina</taxon>
        <taxon>Tetrahymenidae</taxon>
        <taxon>Tetrahymena</taxon>
    </lineage>
</organism>
<dbReference type="HOGENOM" id="CLU_2909068_0_0_1"/>
<accession>I7MCY1</accession>
<dbReference type="KEGG" id="tet:TTHERM_00485830"/>
<protein>
    <submittedName>
        <fullName evidence="1">Uncharacterized protein</fullName>
    </submittedName>
</protein>
<dbReference type="RefSeq" id="XP_001032796.1">
    <property type="nucleotide sequence ID" value="XM_001032796.1"/>
</dbReference>
<evidence type="ECO:0000313" key="2">
    <source>
        <dbReference type="Proteomes" id="UP000009168"/>
    </source>
</evidence>
<dbReference type="GeneID" id="7831095"/>
<keyword evidence="2" id="KW-1185">Reference proteome</keyword>
<sequence>MQRCDPITKQLRLRLSLLPRPRVSQSIFLRPEHNGPNGPVGLGLNHRKDIKISFFFLSILNN</sequence>
<dbReference type="Proteomes" id="UP000009168">
    <property type="component" value="Unassembled WGS sequence"/>
</dbReference>
<dbReference type="AlphaFoldDB" id="I7MCY1"/>
<name>I7MCY1_TETTS</name>
<evidence type="ECO:0000313" key="1">
    <source>
        <dbReference type="EMBL" id="EAR85133.1"/>
    </source>
</evidence>